<evidence type="ECO:0000259" key="4">
    <source>
        <dbReference type="Pfam" id="PF24546"/>
    </source>
</evidence>
<sequence>MGDSNYAFVERVFSPFVAVSASEDAEELCLKNELTFSELIRPFSENIEVSLRDSTGNYVPPVKIRINFRDLTTATPQASVAKRLLSEAVQKNQPDIDGGPRSTPITQGLYEVDVCSTTPWYDAYRDAFFQGLPALEHDFTRHYLACVFVVSSSHQAPQQQLQQLIHNFNQIQLNLSHHSKWFFSDVAHYYVLIHDGSTGDNPMAEATFLSMKNLYGQTNCHMLTINSVTPSHPSQDNDIWTPLIDCGSTIDNGMLPAKIESNGVKIIGDHPLDPLSPIAAPIEEPITHPGVKKRGTWLTTTDRENIKTFVSDFASQCLGPFAEQQLKNLSEQVANKKGIHRSLANAAKSLFAGRGKANSNNPNAANSVIYSQQAPELLVRKLGDLAFLFHQYESAYNAYHAAKRDFHGDQAWLYCAGAEEMAALSVFMLGKDGPRPYPTHYFENAINAYMNVCKLSQLATRATLLHAECLRSLEQYQSLATQLIKMISEDSDLRSALLLEQAAYCYLKTEPLQLRKYAFHMVLAGHRYSKAGMRKHSLRAYREAEQVYRGRTWSVAEDHILFIIGRQCAALGRIDEAFQAFYGLLNKPSQQSAHQQSLFVKEFLTTVRTLSTKEFEMPLPNIDMNSVRTTLGHVTPRDESQATVDDWQKLEQCCYLRATGQKSLPFKYRNAVDVLDSSTLNDRHPVAVQNEPIAVDLSVTNPLQINLCLSQIHLCWELTVDGARITNCEAIGELQQEHNAEDFMETCQLEFITLEAKQTIVIKLTLVPKCEGQLEILGVSYRLSLPSLSPCPSLNSLNSDIIGLTPTTPSSDCQGSPVKGYQTLIVKGPKEKNAKKVRNNQWYAEDYRLRPIVGPCMPSLKVEFDSFPTQMLCGEVQRLTLRLTNPASQGLTNLFVGVRNPKELSFGSGESRSLPPSHATYKEMSAKGAEGPSVTALERIDTSYVTRIPGLNSIESGASASVPVWIRGPDVTGEHEIILLFYYEHAENPPESKMQHRVCKFSAKITTISSLVVHANAESSIKGDDVGSLLVSVHAKNSSELEGSKSVDLSLLQVTLMSELFTIARHLDMPPRTPTHSPVTTIRPREVKDIALKLKNDKLSFVARENESAKHLKKISQWPLSIVKVESSSTPCADFMMASACRLGELKDENAPLTSKEILDIEVAKIRGTSKKETRDPLDLTVSIIWKAAVERDGAMQVVMGQHQVNLRQLHVTYTSFPHARNKKNLPPIGGPLLLLSNQAHLAMQADTSKLVSVSLLHSDYIQHSFKDNPMLIVEVTLVLHNPSVESEVELMISCMDSLAPKTAPAPPLGVSSGLSFNVSPQNQDQSTDDIGGFVWTTKSRMTTKLSPAQTKNIILRALFTSTGTFNVASGLCIIVKTGDQDKLLSPFQSILIVDATDEIRK</sequence>
<protein>
    <submittedName>
        <fullName evidence="6">Trafficking protein particle complex subunit 8</fullName>
    </submittedName>
</protein>
<proteinExistence type="predicted"/>
<name>A0AAJ6VYV4_9ACAR</name>
<feature type="domain" description="TPPC8 first Ig-like" evidence="3">
    <location>
        <begin position="640"/>
        <end position="872"/>
    </location>
</feature>
<dbReference type="Pfam" id="PF24544">
    <property type="entry name" value="Ig_TPPC8_2nd"/>
    <property type="match status" value="1"/>
</dbReference>
<dbReference type="InterPro" id="IPR024420">
    <property type="entry name" value="TRAPP_III_complex_Trs85"/>
</dbReference>
<dbReference type="KEGG" id="goe:100906887"/>
<feature type="domain" description="TPPC8 C-terminal Ig-like" evidence="1">
    <location>
        <begin position="1251"/>
        <end position="1370"/>
    </location>
</feature>
<dbReference type="Pfam" id="PF24542">
    <property type="entry name" value="Ig_TPPC8_C"/>
    <property type="match status" value="1"/>
</dbReference>
<dbReference type="GeneID" id="100906887"/>
<dbReference type="Pfam" id="PF24545">
    <property type="entry name" value="Ig_TPPC8_1st"/>
    <property type="match status" value="1"/>
</dbReference>
<keyword evidence="5" id="KW-1185">Reference proteome</keyword>
<gene>
    <name evidence="6" type="primary">LOC100906887</name>
</gene>
<dbReference type="PANTHER" id="PTHR12975">
    <property type="entry name" value="TRANSPORT PROTEIN TRAPP"/>
    <property type="match status" value="1"/>
</dbReference>
<dbReference type="InterPro" id="IPR058538">
    <property type="entry name" value="Ig_TPPC8_2nd"/>
</dbReference>
<feature type="domain" description="TPPC8 second Ig-like" evidence="2">
    <location>
        <begin position="873"/>
        <end position="999"/>
    </location>
</feature>
<evidence type="ECO:0000313" key="6">
    <source>
        <dbReference type="RefSeq" id="XP_003744701.2"/>
    </source>
</evidence>
<dbReference type="Pfam" id="PF12739">
    <property type="entry name" value="TRAPPC-Trs85"/>
    <property type="match status" value="1"/>
</dbReference>
<evidence type="ECO:0000259" key="1">
    <source>
        <dbReference type="Pfam" id="PF24542"/>
    </source>
</evidence>
<feature type="domain" description="TPPC8 third Ig-like" evidence="4">
    <location>
        <begin position="1003"/>
        <end position="1205"/>
    </location>
</feature>
<evidence type="ECO:0000259" key="3">
    <source>
        <dbReference type="Pfam" id="PF24545"/>
    </source>
</evidence>
<reference evidence="6" key="1">
    <citation type="submission" date="2025-08" db="UniProtKB">
        <authorList>
            <consortium name="RefSeq"/>
        </authorList>
    </citation>
    <scope>IDENTIFICATION</scope>
</reference>
<dbReference type="Proteomes" id="UP000694867">
    <property type="component" value="Unplaced"/>
</dbReference>
<dbReference type="InterPro" id="IPR058540">
    <property type="entry name" value="Ig_TPPC8_3rd"/>
</dbReference>
<dbReference type="PANTHER" id="PTHR12975:SF6">
    <property type="entry name" value="TRAFFICKING PROTEIN PARTICLE COMPLEX SUBUNIT 8"/>
    <property type="match status" value="1"/>
</dbReference>
<evidence type="ECO:0000259" key="2">
    <source>
        <dbReference type="Pfam" id="PF24544"/>
    </source>
</evidence>
<dbReference type="Pfam" id="PF24546">
    <property type="entry name" value="Ig_TPPC8_3rd"/>
    <property type="match status" value="1"/>
</dbReference>
<organism evidence="5 6">
    <name type="scientific">Galendromus occidentalis</name>
    <name type="common">western predatory mite</name>
    <dbReference type="NCBI Taxonomy" id="34638"/>
    <lineage>
        <taxon>Eukaryota</taxon>
        <taxon>Metazoa</taxon>
        <taxon>Ecdysozoa</taxon>
        <taxon>Arthropoda</taxon>
        <taxon>Chelicerata</taxon>
        <taxon>Arachnida</taxon>
        <taxon>Acari</taxon>
        <taxon>Parasitiformes</taxon>
        <taxon>Mesostigmata</taxon>
        <taxon>Gamasina</taxon>
        <taxon>Phytoseioidea</taxon>
        <taxon>Phytoseiidae</taxon>
        <taxon>Typhlodrominae</taxon>
        <taxon>Galendromus</taxon>
    </lineage>
</organism>
<evidence type="ECO:0000313" key="5">
    <source>
        <dbReference type="Proteomes" id="UP000694867"/>
    </source>
</evidence>
<dbReference type="InterPro" id="IPR058541">
    <property type="entry name" value="Ig_TPPC8_1st"/>
</dbReference>
<dbReference type="InterPro" id="IPR057651">
    <property type="entry name" value="Ig_TPPC8_C"/>
</dbReference>
<dbReference type="RefSeq" id="XP_003744701.2">
    <property type="nucleotide sequence ID" value="XM_003744653.3"/>
</dbReference>
<dbReference type="GO" id="GO:1990072">
    <property type="term" value="C:TRAPPIII protein complex"/>
    <property type="evidence" value="ECO:0007669"/>
    <property type="project" value="TreeGrafter"/>
</dbReference>
<accession>A0AAJ6VYV4</accession>